<comment type="caution">
    <text evidence="2">The sequence shown here is derived from an EMBL/GenBank/DDBJ whole genome shotgun (WGS) entry which is preliminary data.</text>
</comment>
<reference evidence="2" key="2">
    <citation type="journal article" date="2023" name="IMA Fungus">
        <title>Comparative genomic study of the Penicillium genus elucidates a diverse pangenome and 15 lateral gene transfer events.</title>
        <authorList>
            <person name="Petersen C."/>
            <person name="Sorensen T."/>
            <person name="Nielsen M.R."/>
            <person name="Sondergaard T.E."/>
            <person name="Sorensen J.L."/>
            <person name="Fitzpatrick D.A."/>
            <person name="Frisvad J.C."/>
            <person name="Nielsen K.L."/>
        </authorList>
    </citation>
    <scope>NUCLEOTIDE SEQUENCE</scope>
    <source>
        <strain evidence="2">IBT 29864</strain>
    </source>
</reference>
<reference evidence="2" key="1">
    <citation type="submission" date="2022-11" db="EMBL/GenBank/DDBJ databases">
        <authorList>
            <person name="Petersen C."/>
        </authorList>
    </citation>
    <scope>NUCLEOTIDE SEQUENCE</scope>
    <source>
        <strain evidence="2">IBT 29864</strain>
    </source>
</reference>
<proteinExistence type="predicted"/>
<feature type="compositionally biased region" description="Polar residues" evidence="1">
    <location>
        <begin position="109"/>
        <end position="120"/>
    </location>
</feature>
<name>A0A9W9VUL8_9EURO</name>
<keyword evidence="3" id="KW-1185">Reference proteome</keyword>
<dbReference type="RefSeq" id="XP_056560316.1">
    <property type="nucleotide sequence ID" value="XM_056693587.1"/>
</dbReference>
<organism evidence="2 3">
    <name type="scientific">Penicillium cataractarum</name>
    <dbReference type="NCBI Taxonomy" id="2100454"/>
    <lineage>
        <taxon>Eukaryota</taxon>
        <taxon>Fungi</taxon>
        <taxon>Dikarya</taxon>
        <taxon>Ascomycota</taxon>
        <taxon>Pezizomycotina</taxon>
        <taxon>Eurotiomycetes</taxon>
        <taxon>Eurotiomycetidae</taxon>
        <taxon>Eurotiales</taxon>
        <taxon>Aspergillaceae</taxon>
        <taxon>Penicillium</taxon>
    </lineage>
</organism>
<evidence type="ECO:0000313" key="3">
    <source>
        <dbReference type="Proteomes" id="UP001147782"/>
    </source>
</evidence>
<feature type="compositionally biased region" description="Basic residues" evidence="1">
    <location>
        <begin position="99"/>
        <end position="108"/>
    </location>
</feature>
<dbReference type="AlphaFoldDB" id="A0A9W9VUL8"/>
<evidence type="ECO:0000313" key="2">
    <source>
        <dbReference type="EMBL" id="KAJ5389588.1"/>
    </source>
</evidence>
<evidence type="ECO:0000256" key="1">
    <source>
        <dbReference type="SAM" id="MobiDB-lite"/>
    </source>
</evidence>
<sequence length="179" mass="18704">MPPSKTTPASRYGEHMLGMTPSEIRILLFAHLCFDKDSGKVDFEKLAARADITIASAKTMYRGSLQKLARKNPEPAPGNGDGDDAGPSSGASPAAAAPARRRRGRPRKSQASDAETAQPQATVAMDAGAQTATTQASVPQTTAAPTTGAHAMVNPATVFGCLPGMQFEDEGFELAEDEM</sequence>
<dbReference type="GeneID" id="81432764"/>
<protein>
    <submittedName>
        <fullName evidence="2">Uncharacterized protein</fullName>
    </submittedName>
</protein>
<gene>
    <name evidence="2" type="ORF">N7496_000656</name>
</gene>
<feature type="compositionally biased region" description="Low complexity" evidence="1">
    <location>
        <begin position="85"/>
        <end position="98"/>
    </location>
</feature>
<dbReference type="OrthoDB" id="5403747at2759"/>
<dbReference type="Proteomes" id="UP001147782">
    <property type="component" value="Unassembled WGS sequence"/>
</dbReference>
<dbReference type="EMBL" id="JAPZBS010000001">
    <property type="protein sequence ID" value="KAJ5389588.1"/>
    <property type="molecule type" value="Genomic_DNA"/>
</dbReference>
<feature type="region of interest" description="Disordered" evidence="1">
    <location>
        <begin position="69"/>
        <end position="120"/>
    </location>
</feature>
<accession>A0A9W9VUL8</accession>